<evidence type="ECO:0000313" key="3">
    <source>
        <dbReference type="EMBL" id="MDJ1645915.1"/>
    </source>
</evidence>
<gene>
    <name evidence="3" type="ORF">QLQ80_02355</name>
</gene>
<keyword evidence="1" id="KW-1133">Transmembrane helix</keyword>
<evidence type="ECO:0000313" key="4">
    <source>
        <dbReference type="Proteomes" id="UP001224428"/>
    </source>
</evidence>
<comment type="caution">
    <text evidence="3">The sequence shown here is derived from an EMBL/GenBank/DDBJ whole genome shotgun (WGS) entry which is preliminary data.</text>
</comment>
<dbReference type="EMBL" id="JASDDP010000020">
    <property type="protein sequence ID" value="MDJ1645915.1"/>
    <property type="molecule type" value="Genomic_DNA"/>
</dbReference>
<dbReference type="RefSeq" id="WP_283827322.1">
    <property type="nucleotide sequence ID" value="NZ_JASDDP010000020.1"/>
</dbReference>
<keyword evidence="1" id="KW-0812">Transmembrane</keyword>
<dbReference type="Proteomes" id="UP001224428">
    <property type="component" value="Unassembled WGS sequence"/>
</dbReference>
<feature type="transmembrane region" description="Helical" evidence="1">
    <location>
        <begin position="229"/>
        <end position="247"/>
    </location>
</feature>
<feature type="chain" id="PRO_5042548496" evidence="2">
    <location>
        <begin position="18"/>
        <end position="444"/>
    </location>
</feature>
<reference evidence="3" key="1">
    <citation type="submission" date="2023-05" db="EMBL/GenBank/DDBJ databases">
        <title>Mycoplasma phocimorsus sp. nov., isolated from Scandinavian patients with seal finger or septic arthritis after contact with seals.</title>
        <authorList>
            <person name="Skafte-Holm A."/>
            <person name="Pedersen T.R."/>
            <person name="Froelund M."/>
            <person name="Stegger M."/>
            <person name="Qvortrup K."/>
            <person name="Michaels D.L."/>
            <person name="Brown D.R."/>
            <person name="Jensen J.S."/>
        </authorList>
    </citation>
    <scope>NUCLEOTIDE SEQUENCE</scope>
    <source>
        <strain evidence="3">M5725</strain>
    </source>
</reference>
<evidence type="ECO:0000256" key="2">
    <source>
        <dbReference type="SAM" id="SignalP"/>
    </source>
</evidence>
<keyword evidence="1" id="KW-0472">Membrane</keyword>
<feature type="signal peptide" evidence="2">
    <location>
        <begin position="1"/>
        <end position="17"/>
    </location>
</feature>
<dbReference type="AlphaFoldDB" id="A0AAJ1UWX3"/>
<name>A0AAJ1UWX3_9MOLU</name>
<organism evidence="3 4">
    <name type="scientific">Mycoplasma phocimorsus</name>
    <dbReference type="NCBI Taxonomy" id="3045839"/>
    <lineage>
        <taxon>Bacteria</taxon>
        <taxon>Bacillati</taxon>
        <taxon>Mycoplasmatota</taxon>
        <taxon>Mollicutes</taxon>
        <taxon>Mycoplasmataceae</taxon>
        <taxon>Mycoplasma</taxon>
    </lineage>
</organism>
<evidence type="ECO:0000256" key="1">
    <source>
        <dbReference type="SAM" id="Phobius"/>
    </source>
</evidence>
<keyword evidence="4" id="KW-1185">Reference proteome</keyword>
<keyword evidence="2" id="KW-0732">Signal</keyword>
<sequence length="444" mass="51059">MKLKNIIRWITSTVGMASTFLISASVSNFHTYEIQYENTDNIDVNNLTRKYNSNVETKLVKTKAKNEFIFSGWKLKDETIIDTIAVGTQENIILSPVLINEYPNYSFIKNLFIDSSSKTNFDIRLIKIKQLITKEELAFGNEKYQLQKLIVELIINFNNKLIQDTILDSQFASGSHVSNNYTSIQSQFNVEKIEKTKEEILKNPNKKVSVWGLLWEEVKGWWNNWMGTAFYGLIGVSATIGIGYSAYTSYWNNKRNFILNDGEKLKIKLELYPDDRKNIGHWFARFYNKGSAIKTTCICQTRFEKRNNTLPLSIEYILTNTPKNPGLLLYNTEKNDKKGKDNFDTNFISIKDYYPGTNEIIVFGFENGGKEKKRLGRLKISRELIRKEQSEKCYTLETKEGCNNQSSSHTTTNGKTVFSIAEEQKEIPLTKIVPATLIATNNSN</sequence>
<accession>A0AAJ1UWX3</accession>
<proteinExistence type="predicted"/>
<protein>
    <submittedName>
        <fullName evidence="3">Uncharacterized protein</fullName>
    </submittedName>
</protein>